<name>A0ABN1M611_9FIRM</name>
<keyword evidence="1" id="KW-0812">Transmembrane</keyword>
<feature type="transmembrane region" description="Helical" evidence="1">
    <location>
        <begin position="81"/>
        <end position="99"/>
    </location>
</feature>
<keyword evidence="1" id="KW-0472">Membrane</keyword>
<feature type="transmembrane region" description="Helical" evidence="1">
    <location>
        <begin position="42"/>
        <end position="61"/>
    </location>
</feature>
<evidence type="ECO:0000313" key="3">
    <source>
        <dbReference type="Proteomes" id="UP001400965"/>
    </source>
</evidence>
<evidence type="ECO:0008006" key="4">
    <source>
        <dbReference type="Google" id="ProtNLM"/>
    </source>
</evidence>
<proteinExistence type="predicted"/>
<dbReference type="CDD" id="cd15482">
    <property type="entry name" value="Sialidase_non-viral"/>
    <property type="match status" value="1"/>
</dbReference>
<reference evidence="2 3" key="1">
    <citation type="journal article" date="2019" name="Int. J. Syst. Evol. Microbiol.">
        <title>The Global Catalogue of Microorganisms (GCM) 10K type strain sequencing project: providing services to taxonomists for standard genome sequencing and annotation.</title>
        <authorList>
            <consortium name="The Broad Institute Genomics Platform"/>
            <consortium name="The Broad Institute Genome Sequencing Center for Infectious Disease"/>
            <person name="Wu L."/>
            <person name="Ma J."/>
        </authorList>
    </citation>
    <scope>NUCLEOTIDE SEQUENCE [LARGE SCALE GENOMIC DNA]</scope>
    <source>
        <strain evidence="2 3">JCM 6486</strain>
    </source>
</reference>
<dbReference type="SUPFAM" id="SSF110296">
    <property type="entry name" value="Oligoxyloglucan reducing end-specific cellobiohydrolase"/>
    <property type="match status" value="1"/>
</dbReference>
<dbReference type="InterPro" id="IPR015943">
    <property type="entry name" value="WD40/YVTN_repeat-like_dom_sf"/>
</dbReference>
<evidence type="ECO:0000256" key="1">
    <source>
        <dbReference type="SAM" id="Phobius"/>
    </source>
</evidence>
<dbReference type="Proteomes" id="UP001400965">
    <property type="component" value="Unassembled WGS sequence"/>
</dbReference>
<evidence type="ECO:0000313" key="2">
    <source>
        <dbReference type="EMBL" id="GAA0864703.1"/>
    </source>
</evidence>
<dbReference type="RefSeq" id="WP_346045391.1">
    <property type="nucleotide sequence ID" value="NZ_BAAACP010000011.1"/>
</dbReference>
<comment type="caution">
    <text evidence="2">The sequence shown here is derived from an EMBL/GenBank/DDBJ whole genome shotgun (WGS) entry which is preliminary data.</text>
</comment>
<protein>
    <recommendedName>
        <fullName evidence="4">Glycosyl hydrolase</fullName>
    </recommendedName>
</protein>
<accession>A0ABN1M611</accession>
<feature type="transmembrane region" description="Helical" evidence="1">
    <location>
        <begin position="12"/>
        <end position="30"/>
    </location>
</feature>
<gene>
    <name evidence="2" type="ORF">GCM10008917_19240</name>
</gene>
<keyword evidence="1" id="KW-1133">Transmembrane helix</keyword>
<dbReference type="EMBL" id="BAAACP010000011">
    <property type="protein sequence ID" value="GAA0864703.1"/>
    <property type="molecule type" value="Genomic_DNA"/>
</dbReference>
<keyword evidence="3" id="KW-1185">Reference proteome</keyword>
<organism evidence="2 3">
    <name type="scientific">Paraclostridium tenue</name>
    <dbReference type="NCBI Taxonomy" id="1737"/>
    <lineage>
        <taxon>Bacteria</taxon>
        <taxon>Bacillati</taxon>
        <taxon>Bacillota</taxon>
        <taxon>Clostridia</taxon>
        <taxon>Peptostreptococcales</taxon>
        <taxon>Peptostreptococcaceae</taxon>
        <taxon>Paraclostridium</taxon>
    </lineage>
</organism>
<sequence>MKDKLKRIIREFITNPIILIVYWVFCYELTTLCMYGRFNNNIYIIMACVVFFITMIIFYTIRVRKSKECKFKLLNLKMWKYISLIIIIIITSFYGVKIYKSATNYEGKLAWVIKRLQSERSVKFEKNNIYKDGVKGIFEDINKKYELPKKLYISDDLSVKFKKDGTITYFETFIYGKDKYGKEVNYLIYYDKDKSKDIKLILNGVVNATYSNDKLLDPLFETVECISIKNTVSKWDASEFGLLYKGKRNWEGNREGIVLINKNGNEVPIELAGDKLVGYTVSIYVPGKEDEITPVRYNLLTDSYWFKFQNTKKEDELKENKKEWDIVTGNSNINDEFYLHDGVRYKLNVEDKATGSFFYSLQQTTDGGSNWFVLNDDPFNGPVGEASGIYFVDENIGFIGASRNGGCEGELYRTEDGGKSFNKIEFENKSVKLDNKDSFNPFDFPKVPYEKDKVLYVNVEQGADGDYNGNSSLLYKSKDKGKTWEYVKEVKSSN</sequence>
<dbReference type="Gene3D" id="2.130.10.10">
    <property type="entry name" value="YVTN repeat-like/Quinoprotein amine dehydrogenase"/>
    <property type="match status" value="1"/>
</dbReference>